<evidence type="ECO:0000256" key="5">
    <source>
        <dbReference type="RuleBase" id="RU003322"/>
    </source>
</evidence>
<dbReference type="GO" id="GO:0005524">
    <property type="term" value="F:ATP binding"/>
    <property type="evidence" value="ECO:0007669"/>
    <property type="project" value="UniProtKB-KW"/>
</dbReference>
<keyword evidence="4" id="KW-0143">Chaperone</keyword>
<dbReference type="Gene3D" id="3.30.420.40">
    <property type="match status" value="2"/>
</dbReference>
<dbReference type="SUPFAM" id="SSF100934">
    <property type="entry name" value="Heat shock protein 70kD (HSP70), C-terminal subdomain"/>
    <property type="match status" value="1"/>
</dbReference>
<evidence type="ECO:0000256" key="3">
    <source>
        <dbReference type="ARBA" id="ARBA00022840"/>
    </source>
</evidence>
<evidence type="ECO:0000313" key="6">
    <source>
        <dbReference type="EMBL" id="EES53362.1"/>
    </source>
</evidence>
<dbReference type="SUPFAM" id="SSF100920">
    <property type="entry name" value="Heat shock protein 70kD (HSP70), peptide-binding domain"/>
    <property type="match status" value="1"/>
</dbReference>
<name>C6HVK3_9BACT</name>
<protein>
    <submittedName>
        <fullName evidence="6">Chaperone protein HscA</fullName>
    </submittedName>
</protein>
<sequence length="612" mass="66294">MKHVIGIDLGTTHSLVAYRKEDGTVEVIRDREGRSLLPSVVALSPDGVRVGWTARELINDPQTTVVYAAKRLMGRSFAETAAERAHLAYPVIDKNGTPAIPDPARHRSLTPPEIGSLILANLRSRAEEALGCEVTEAVITVPAYFNDGQRQATKDAGALAGLNVLRIINEPTAAALAYGLGEKKDGLFAIFDLGGGTFDFSLLEIRKGIFEVRATNGDTHLGGEDFDRAIMESWFSEIPGLRELAIRSEVRDTLRKEAERAKIVLSRDTSVAVNIPSLNLSTTLTRERLNSLVEPFVERAFASVRAAMRDSDTDPKSVDGVILVGGSTRLLRFREAVSDYFGATLYDSVDPDLVVAEGAAVQADILSGRRKDLLLLDVTPLSLGIETIGGVMSTLIPRNTTIPAQAKELFTTYVDGQVNVDIHVLQGEREMAADNRSLGRFTLSGIPPLPAGAPRIEVTFQIDANGILEVTAREQTTGQRANVVIHPSYGLGKDDVRELLKEAFAHAKDDFALRLLIDSRTEAQTVLGATERALGTVGDDILGSEERSAITEQMKVLRSAMEGSDGKKVRDEIRNLDRLTQPLAERLVNRSLTEALSGKALPELPKEGGSHA</sequence>
<dbReference type="PRINTS" id="PR00301">
    <property type="entry name" value="HEATSHOCK70"/>
</dbReference>
<dbReference type="InterPro" id="IPR029047">
    <property type="entry name" value="HSP70_peptide-bd_sf"/>
</dbReference>
<keyword evidence="7" id="KW-1185">Reference proteome</keyword>
<evidence type="ECO:0000256" key="1">
    <source>
        <dbReference type="ARBA" id="ARBA00007381"/>
    </source>
</evidence>
<dbReference type="Gene3D" id="3.90.640.10">
    <property type="entry name" value="Actin, Chain A, domain 4"/>
    <property type="match status" value="1"/>
</dbReference>
<dbReference type="InterPro" id="IPR013126">
    <property type="entry name" value="Hsp_70_fam"/>
</dbReference>
<evidence type="ECO:0000313" key="7">
    <source>
        <dbReference type="Proteomes" id="UP000009374"/>
    </source>
</evidence>
<dbReference type="Gene3D" id="1.20.1270.10">
    <property type="match status" value="1"/>
</dbReference>
<dbReference type="SUPFAM" id="SSF53067">
    <property type="entry name" value="Actin-like ATPase domain"/>
    <property type="match status" value="2"/>
</dbReference>
<keyword evidence="3 5" id="KW-0067">ATP-binding</keyword>
<dbReference type="InterPro" id="IPR018181">
    <property type="entry name" value="Heat_shock_70_CS"/>
</dbReference>
<dbReference type="InterPro" id="IPR043129">
    <property type="entry name" value="ATPase_NBD"/>
</dbReference>
<dbReference type="FunFam" id="3.90.640.10:FF:000003">
    <property type="entry name" value="Molecular chaperone DnaK"/>
    <property type="match status" value="1"/>
</dbReference>
<evidence type="ECO:0000256" key="2">
    <source>
        <dbReference type="ARBA" id="ARBA00022741"/>
    </source>
</evidence>
<comment type="similarity">
    <text evidence="1 5">Belongs to the heat shock protein 70 family.</text>
</comment>
<accession>C6HVK3</accession>
<gene>
    <name evidence="6" type="ORF">UBAL3_79320011</name>
</gene>
<reference evidence="6 7" key="1">
    <citation type="journal article" date="2009" name="Appl. Environ. Microbiol.">
        <title>Community genomic and proteomic analyses of chemoautotrophic iron-oxidizing "Leptospirillum rubarum" (Group II) and "Leptospirillum ferrodiazotrophum" (Group III) bacteria in acid mine drainage biofilms.</title>
        <authorList>
            <person name="Goltsman D.S."/>
            <person name="Denef V.J."/>
            <person name="Singer S.W."/>
            <person name="VerBerkmoes N.C."/>
            <person name="Lefsrud M."/>
            <person name="Mueller R.S."/>
            <person name="Dick G.J."/>
            <person name="Sun C.L."/>
            <person name="Wheeler K.E."/>
            <person name="Zemla A."/>
            <person name="Baker B.J."/>
            <person name="Hauser L."/>
            <person name="Land M."/>
            <person name="Shah M.B."/>
            <person name="Thelen M.P."/>
            <person name="Hettich R.L."/>
            <person name="Banfield J.F."/>
        </authorList>
    </citation>
    <scope>NUCLEOTIDE SEQUENCE [LARGE SCALE GENOMIC DNA]</scope>
</reference>
<dbReference type="Proteomes" id="UP000009374">
    <property type="component" value="Unassembled WGS sequence"/>
</dbReference>
<dbReference type="PROSITE" id="PS00329">
    <property type="entry name" value="HSP70_2"/>
    <property type="match status" value="1"/>
</dbReference>
<organism evidence="6 7">
    <name type="scientific">Leptospirillum ferrodiazotrophum</name>
    <dbReference type="NCBI Taxonomy" id="412449"/>
    <lineage>
        <taxon>Bacteria</taxon>
        <taxon>Pseudomonadati</taxon>
        <taxon>Nitrospirota</taxon>
        <taxon>Nitrospiria</taxon>
        <taxon>Nitrospirales</taxon>
        <taxon>Nitrospiraceae</taxon>
        <taxon>Leptospirillum</taxon>
    </lineage>
</organism>
<dbReference type="PANTHER" id="PTHR19375">
    <property type="entry name" value="HEAT SHOCK PROTEIN 70KDA"/>
    <property type="match status" value="1"/>
</dbReference>
<dbReference type="PROSITE" id="PS00297">
    <property type="entry name" value="HSP70_1"/>
    <property type="match status" value="1"/>
</dbReference>
<dbReference type="EMBL" id="GG693864">
    <property type="protein sequence ID" value="EES53362.1"/>
    <property type="molecule type" value="Genomic_DNA"/>
</dbReference>
<keyword evidence="2 5" id="KW-0547">Nucleotide-binding</keyword>
<dbReference type="Gene3D" id="2.60.34.10">
    <property type="entry name" value="Substrate Binding Domain Of DNAk, Chain A, domain 1"/>
    <property type="match status" value="1"/>
</dbReference>
<dbReference type="GO" id="GO:0140662">
    <property type="term" value="F:ATP-dependent protein folding chaperone"/>
    <property type="evidence" value="ECO:0007669"/>
    <property type="project" value="InterPro"/>
</dbReference>
<dbReference type="Pfam" id="PF00012">
    <property type="entry name" value="HSP70"/>
    <property type="match status" value="1"/>
</dbReference>
<dbReference type="NCBIfam" id="NF003520">
    <property type="entry name" value="PRK05183.1"/>
    <property type="match status" value="1"/>
</dbReference>
<proteinExistence type="inferred from homology"/>
<evidence type="ECO:0000256" key="4">
    <source>
        <dbReference type="ARBA" id="ARBA00023186"/>
    </source>
</evidence>
<dbReference type="AlphaFoldDB" id="C6HVK3"/>
<dbReference type="InterPro" id="IPR029048">
    <property type="entry name" value="HSP70_C_sf"/>
</dbReference>